<accession>A0A3N4R553</accession>
<feature type="transmembrane region" description="Helical" evidence="9">
    <location>
        <begin position="125"/>
        <end position="142"/>
    </location>
</feature>
<evidence type="ECO:0000313" key="13">
    <source>
        <dbReference type="Proteomes" id="UP000267408"/>
    </source>
</evidence>
<feature type="transmembrane region" description="Helical" evidence="9">
    <location>
        <begin position="431"/>
        <end position="448"/>
    </location>
</feature>
<feature type="region of interest" description="Disordered" evidence="8">
    <location>
        <begin position="513"/>
        <end position="547"/>
    </location>
</feature>
<comment type="subcellular location">
    <subcellularLocation>
        <location evidence="1">Membrane</location>
        <topology evidence="1">Multi-pass membrane protein</topology>
    </subcellularLocation>
</comment>
<dbReference type="InterPro" id="IPR001734">
    <property type="entry name" value="Na/solute_symporter"/>
</dbReference>
<evidence type="ECO:0000256" key="3">
    <source>
        <dbReference type="ARBA" id="ARBA00022448"/>
    </source>
</evidence>
<feature type="transmembrane region" description="Helical" evidence="9">
    <location>
        <begin position="241"/>
        <end position="264"/>
    </location>
</feature>
<evidence type="ECO:0000256" key="6">
    <source>
        <dbReference type="ARBA" id="ARBA00023136"/>
    </source>
</evidence>
<keyword evidence="3" id="KW-0813">Transport</keyword>
<dbReference type="AlphaFoldDB" id="A0A3N4R553"/>
<feature type="transmembrane region" description="Helical" evidence="9">
    <location>
        <begin position="192"/>
        <end position="215"/>
    </location>
</feature>
<sequence>MKLDVTELTVFTVLLLAVTVLGFLAARWRRTRAMDDLKEWGLGGHQFGSWITWFLIGGDLYTAYTFVAIPALIYHVGGAGFFSLPDLAIVYPMVYLLLVRLWSVSKAKGYVTTADFVRGRFGSRALALCVAVTGILSTLPYIALQLMCIEAVLRTMGVDGQWPVAVAFVGLAGFTYQSGLRAPALIAIVKDVLVYTVVIAAIVFIPLKLGGWGHIFDTAGHKLSASGTGRTALAPQGQLNYASLALGSAMGLFLFPHTSTAALASRDRKVIKRNMAALPAYSLAVGFIALLGLMALAAGVVPLGTADGGTDSNTVVPLLFHQMFPGWFAGIAFAAVGIGALVPASVMSIGAANLFTRNIYREFLRPRATPAEEARVSKLASLAVKLGALICTLMLTPQFSTDFQLIGNVIILQTLPAVGLGVVVRWFHRTGLLAGWVLGMAASLWMLYRIPNPATHHAHFGGSALPLSELGFHTHMTMYVGVLALVVNLVVTVLVTLACRALRVPDGADETRTDDYFHAPAESAKTPAPLPRPAGPVVAARAEGSPS</sequence>
<organism evidence="11 12">
    <name type="scientific">Kitasatospora cineracea</name>
    <dbReference type="NCBI Taxonomy" id="88074"/>
    <lineage>
        <taxon>Bacteria</taxon>
        <taxon>Bacillati</taxon>
        <taxon>Actinomycetota</taxon>
        <taxon>Actinomycetes</taxon>
        <taxon>Kitasatosporales</taxon>
        <taxon>Streptomycetaceae</taxon>
        <taxon>Kitasatospora</taxon>
    </lineage>
</organism>
<evidence type="ECO:0000256" key="9">
    <source>
        <dbReference type="SAM" id="Phobius"/>
    </source>
</evidence>
<proteinExistence type="inferred from homology"/>
<protein>
    <submittedName>
        <fullName evidence="11">SSS family solute:Na+ symporter</fullName>
    </submittedName>
</protein>
<dbReference type="Gene3D" id="1.20.1730.10">
    <property type="entry name" value="Sodium/glucose cotransporter"/>
    <property type="match status" value="1"/>
</dbReference>
<dbReference type="Proteomes" id="UP000266906">
    <property type="component" value="Unassembled WGS sequence"/>
</dbReference>
<accession>A0A8G1UDW6</accession>
<dbReference type="GO" id="GO:0005886">
    <property type="term" value="C:plasma membrane"/>
    <property type="evidence" value="ECO:0007669"/>
    <property type="project" value="TreeGrafter"/>
</dbReference>
<feature type="transmembrane region" description="Helical" evidence="9">
    <location>
        <begin position="376"/>
        <end position="399"/>
    </location>
</feature>
<evidence type="ECO:0000256" key="8">
    <source>
        <dbReference type="SAM" id="MobiDB-lite"/>
    </source>
</evidence>
<evidence type="ECO:0000256" key="4">
    <source>
        <dbReference type="ARBA" id="ARBA00022692"/>
    </source>
</evidence>
<keyword evidence="5 9" id="KW-1133">Transmembrane helix</keyword>
<name>A0A3N4R553_9ACTN</name>
<evidence type="ECO:0000313" key="11">
    <source>
        <dbReference type="EMBL" id="RPE28518.1"/>
    </source>
</evidence>
<feature type="transmembrane region" description="Helical" evidence="9">
    <location>
        <begin position="79"/>
        <end position="98"/>
    </location>
</feature>
<dbReference type="PROSITE" id="PS50283">
    <property type="entry name" value="NA_SOLUT_SYMP_3"/>
    <property type="match status" value="1"/>
</dbReference>
<keyword evidence="6 9" id="KW-0472">Membrane</keyword>
<evidence type="ECO:0000256" key="2">
    <source>
        <dbReference type="ARBA" id="ARBA00006434"/>
    </source>
</evidence>
<dbReference type="GO" id="GO:0022857">
    <property type="term" value="F:transmembrane transporter activity"/>
    <property type="evidence" value="ECO:0007669"/>
    <property type="project" value="InterPro"/>
</dbReference>
<dbReference type="OrthoDB" id="3636885at2"/>
<feature type="transmembrane region" description="Helical" evidence="9">
    <location>
        <begin position="6"/>
        <end position="26"/>
    </location>
</feature>
<feature type="transmembrane region" description="Helical" evidence="9">
    <location>
        <begin position="276"/>
        <end position="304"/>
    </location>
</feature>
<dbReference type="EMBL" id="RKQG01000002">
    <property type="protein sequence ID" value="RPE28518.1"/>
    <property type="molecule type" value="Genomic_DNA"/>
</dbReference>
<evidence type="ECO:0000256" key="7">
    <source>
        <dbReference type="RuleBase" id="RU362091"/>
    </source>
</evidence>
<feature type="transmembrane region" description="Helical" evidence="9">
    <location>
        <begin position="476"/>
        <end position="499"/>
    </location>
</feature>
<comment type="similarity">
    <text evidence="2 7">Belongs to the sodium:solute symporter (SSF) (TC 2.A.21) family.</text>
</comment>
<dbReference type="RefSeq" id="WP_123562446.1">
    <property type="nucleotide sequence ID" value="NZ_JBEYIY010000063.1"/>
</dbReference>
<dbReference type="NCBIfam" id="NF046076">
    <property type="entry name" value="monocarbox_MctP"/>
    <property type="match status" value="1"/>
</dbReference>
<dbReference type="EMBL" id="RJVJ01000002">
    <property type="protein sequence ID" value="ROR38081.1"/>
    <property type="molecule type" value="Genomic_DNA"/>
</dbReference>
<keyword evidence="12" id="KW-1185">Reference proteome</keyword>
<evidence type="ECO:0000313" key="12">
    <source>
        <dbReference type="Proteomes" id="UP000266906"/>
    </source>
</evidence>
<dbReference type="InterPro" id="IPR038377">
    <property type="entry name" value="Na/Glc_symporter_sf"/>
</dbReference>
<reference evidence="12 13" key="1">
    <citation type="submission" date="2018-11" db="EMBL/GenBank/DDBJ databases">
        <title>Sequencing the genomes of 1000 actinobacteria strains.</title>
        <authorList>
            <person name="Klenk H.-P."/>
        </authorList>
    </citation>
    <scope>NUCLEOTIDE SEQUENCE [LARGE SCALE GENOMIC DNA]</scope>
    <source>
        <strain evidence="10 13">DSM 44780</strain>
        <strain evidence="11 12">DSM 44781</strain>
    </source>
</reference>
<keyword evidence="4 9" id="KW-0812">Transmembrane</keyword>
<feature type="transmembrane region" description="Helical" evidence="9">
    <location>
        <begin position="47"/>
        <end position="73"/>
    </location>
</feature>
<dbReference type="PANTHER" id="PTHR48086:SF8">
    <property type="entry name" value="MONOCARBOXYLIC ACID PERMEASE"/>
    <property type="match status" value="1"/>
</dbReference>
<gene>
    <name evidence="11" type="ORF">EDD38_5655</name>
    <name evidence="10" type="ORF">EDD39_6244</name>
</gene>
<dbReference type="InterPro" id="IPR050277">
    <property type="entry name" value="Sodium:Solute_Symporter"/>
</dbReference>
<comment type="caution">
    <text evidence="11">The sequence shown here is derived from an EMBL/GenBank/DDBJ whole genome shotgun (WGS) entry which is preliminary data.</text>
</comment>
<evidence type="ECO:0000313" key="10">
    <source>
        <dbReference type="EMBL" id="ROR38081.1"/>
    </source>
</evidence>
<feature type="transmembrane region" description="Helical" evidence="9">
    <location>
        <begin position="162"/>
        <end position="180"/>
    </location>
</feature>
<dbReference type="PANTHER" id="PTHR48086">
    <property type="entry name" value="SODIUM/PROLINE SYMPORTER-RELATED"/>
    <property type="match status" value="1"/>
</dbReference>
<feature type="compositionally biased region" description="Low complexity" evidence="8">
    <location>
        <begin position="535"/>
        <end position="547"/>
    </location>
</feature>
<feature type="transmembrane region" description="Helical" evidence="9">
    <location>
        <begin position="324"/>
        <end position="355"/>
    </location>
</feature>
<evidence type="ECO:0000256" key="5">
    <source>
        <dbReference type="ARBA" id="ARBA00022989"/>
    </source>
</evidence>
<dbReference type="Proteomes" id="UP000267408">
    <property type="component" value="Unassembled WGS sequence"/>
</dbReference>
<dbReference type="CDD" id="cd10322">
    <property type="entry name" value="SLC5sbd"/>
    <property type="match status" value="1"/>
</dbReference>
<dbReference type="Pfam" id="PF00474">
    <property type="entry name" value="SSF"/>
    <property type="match status" value="1"/>
</dbReference>
<feature type="transmembrane region" description="Helical" evidence="9">
    <location>
        <begin position="405"/>
        <end position="424"/>
    </location>
</feature>
<evidence type="ECO:0000256" key="1">
    <source>
        <dbReference type="ARBA" id="ARBA00004141"/>
    </source>
</evidence>